<dbReference type="InterPro" id="IPR027417">
    <property type="entry name" value="P-loop_NTPase"/>
</dbReference>
<comment type="similarity">
    <text evidence="6">Belongs to the DEAD box helicase family. DDX55/SPB4 subfamily.</text>
</comment>
<dbReference type="CDD" id="cd18787">
    <property type="entry name" value="SF2_C_DEAD"/>
    <property type="match status" value="1"/>
</dbReference>
<dbReference type="InterPro" id="IPR000629">
    <property type="entry name" value="RNA-helicase_DEAD-box_CS"/>
</dbReference>
<evidence type="ECO:0000256" key="4">
    <source>
        <dbReference type="ARBA" id="ARBA00022840"/>
    </source>
</evidence>
<comment type="function">
    <text evidence="9">RNA helicase.</text>
</comment>
<dbReference type="EC" id="3.6.4.13" evidence="9"/>
<dbReference type="GO" id="GO:0005524">
    <property type="term" value="F:ATP binding"/>
    <property type="evidence" value="ECO:0007669"/>
    <property type="project" value="UniProtKB-UniRule"/>
</dbReference>
<dbReference type="FunFam" id="3.40.50.300:FF:000877">
    <property type="entry name" value="RNA helicase"/>
    <property type="match status" value="1"/>
</dbReference>
<keyword evidence="2 8" id="KW-0378">Hydrolase</keyword>
<reference evidence="13" key="1">
    <citation type="submission" date="2018-07" db="EMBL/GenBank/DDBJ databases">
        <authorList>
            <person name="Quirk P.G."/>
            <person name="Krulwich T.A."/>
        </authorList>
    </citation>
    <scope>NUCLEOTIDE SEQUENCE</scope>
</reference>
<keyword evidence="3 8" id="KW-0347">Helicase</keyword>
<dbReference type="InterPro" id="IPR025313">
    <property type="entry name" value="SPB4-like_CTE"/>
</dbReference>
<sequence length="606" mass="69376">MQKTRPKWTELEKPLNESIHKVLKRLKFKQATPVQAATIPLLLSCKDVAVEAVTGSGKTLAFIIPMLELLLKRDTAWKKTEIGAIVISPTRELATQTSAVLEEFLKEEAFSQFTQRLIVGGNSVEEDVMTIKKKGAQILICTPGRLQDLLERKCDLNLPGRVKSLELLVLDEADRLLDLGFEATLNTIFSYLPRQRRTGLFSATQTKEVADLMRAGLRNPVLVCVKEKAAQSTPKSLENFYVIVEPEEKLKYLLQFVKQKDIQKCLLFLPTCACVEYWAEILPTLLTTQDLNMKVFALHGKMKQKRGKILQKFRNTENAMLLCTDVLARGVDIPEIDWVLQWEPPSNAAAFVHRVGRTARQGNEGNALIMLLPSEDAYINFLAKNQKVNLIPAEINFEPLQEINSLIYDIQLKDRSIIDKGTRAFVSHIRAYSKHECNLILRLKDLDLGKIATSYGLLKLPKMPEMKSEFEETFQSPYKDIDLNSLQYKDKQKQASYDKKLGVYQETGEWPGKKIHKKKTIAWEASKKERLDKKELKKRRQDARKLKKEKKMTLDETREKKRKNKFSEEDLLELQRDIASIKKFKKQKISEAELNAELGISGDESE</sequence>
<dbReference type="SMART" id="SM00490">
    <property type="entry name" value="HELICc"/>
    <property type="match status" value="1"/>
</dbReference>
<comment type="domain">
    <text evidence="9">The Q motif is unique to and characteristic of the DEAD box family of RNA helicases and controls ATP binding and hydrolysis.</text>
</comment>
<dbReference type="OMA" id="AYKEHEC"/>
<keyword evidence="1 8" id="KW-0547">Nucleotide-binding</keyword>
<evidence type="ECO:0000259" key="12">
    <source>
        <dbReference type="PROSITE" id="PS51194"/>
    </source>
</evidence>
<dbReference type="EMBL" id="UFQT01000590">
    <property type="protein sequence ID" value="SSX25548.1"/>
    <property type="molecule type" value="Genomic_DNA"/>
</dbReference>
<proteinExistence type="inferred from homology"/>
<evidence type="ECO:0000256" key="9">
    <source>
        <dbReference type="RuleBase" id="RU365068"/>
    </source>
</evidence>
<dbReference type="GO" id="GO:0003724">
    <property type="term" value="F:RNA helicase activity"/>
    <property type="evidence" value="ECO:0007669"/>
    <property type="project" value="UniProtKB-EC"/>
</dbReference>
<feature type="compositionally biased region" description="Basic residues" evidence="10">
    <location>
        <begin position="536"/>
        <end position="550"/>
    </location>
</feature>
<evidence type="ECO:0000256" key="7">
    <source>
        <dbReference type="ARBA" id="ARBA00047984"/>
    </source>
</evidence>
<protein>
    <recommendedName>
        <fullName evidence="9">ATP-dependent RNA helicase</fullName>
        <ecNumber evidence="9">3.6.4.13</ecNumber>
    </recommendedName>
</protein>
<accession>A0A336MHP8</accession>
<feature type="domain" description="Helicase C-terminal" evidence="12">
    <location>
        <begin position="249"/>
        <end position="411"/>
    </location>
</feature>
<dbReference type="SMART" id="SM01178">
    <property type="entry name" value="DUF4217"/>
    <property type="match status" value="1"/>
</dbReference>
<evidence type="ECO:0000256" key="8">
    <source>
        <dbReference type="RuleBase" id="RU000492"/>
    </source>
</evidence>
<name>A0A336MHP8_CULSO</name>
<dbReference type="GO" id="GO:0016887">
    <property type="term" value="F:ATP hydrolysis activity"/>
    <property type="evidence" value="ECO:0007669"/>
    <property type="project" value="RHEA"/>
</dbReference>
<keyword evidence="5 9" id="KW-0694">RNA-binding</keyword>
<dbReference type="PROSITE" id="PS51192">
    <property type="entry name" value="HELICASE_ATP_BIND_1"/>
    <property type="match status" value="1"/>
</dbReference>
<feature type="compositionally biased region" description="Basic and acidic residues" evidence="10">
    <location>
        <begin position="551"/>
        <end position="566"/>
    </location>
</feature>
<evidence type="ECO:0000259" key="11">
    <source>
        <dbReference type="PROSITE" id="PS51192"/>
    </source>
</evidence>
<gene>
    <name evidence="13" type="primary">CSON012439</name>
</gene>
<evidence type="ECO:0000256" key="2">
    <source>
        <dbReference type="ARBA" id="ARBA00022801"/>
    </source>
</evidence>
<dbReference type="InterPro" id="IPR011545">
    <property type="entry name" value="DEAD/DEAH_box_helicase_dom"/>
</dbReference>
<dbReference type="Gene3D" id="3.40.50.300">
    <property type="entry name" value="P-loop containing nucleotide triphosphate hydrolases"/>
    <property type="match status" value="2"/>
</dbReference>
<dbReference type="SUPFAM" id="SSF52540">
    <property type="entry name" value="P-loop containing nucleoside triphosphate hydrolases"/>
    <property type="match status" value="1"/>
</dbReference>
<evidence type="ECO:0000256" key="10">
    <source>
        <dbReference type="SAM" id="MobiDB-lite"/>
    </source>
</evidence>
<dbReference type="Pfam" id="PF00271">
    <property type="entry name" value="Helicase_C"/>
    <property type="match status" value="1"/>
</dbReference>
<dbReference type="InterPro" id="IPR014001">
    <property type="entry name" value="Helicase_ATP-bd"/>
</dbReference>
<dbReference type="Pfam" id="PF00270">
    <property type="entry name" value="DEAD"/>
    <property type="match status" value="1"/>
</dbReference>
<dbReference type="PROSITE" id="PS00039">
    <property type="entry name" value="DEAD_ATP_HELICASE"/>
    <property type="match status" value="1"/>
</dbReference>
<dbReference type="PANTHER" id="PTHR24031">
    <property type="entry name" value="RNA HELICASE"/>
    <property type="match status" value="1"/>
</dbReference>
<dbReference type="CDD" id="cd17960">
    <property type="entry name" value="DEADc_DDX55"/>
    <property type="match status" value="1"/>
</dbReference>
<keyword evidence="4 8" id="KW-0067">ATP-binding</keyword>
<comment type="catalytic activity">
    <reaction evidence="7 9">
        <text>ATP + H2O = ADP + phosphate + H(+)</text>
        <dbReference type="Rhea" id="RHEA:13065"/>
        <dbReference type="ChEBI" id="CHEBI:15377"/>
        <dbReference type="ChEBI" id="CHEBI:15378"/>
        <dbReference type="ChEBI" id="CHEBI:30616"/>
        <dbReference type="ChEBI" id="CHEBI:43474"/>
        <dbReference type="ChEBI" id="CHEBI:456216"/>
        <dbReference type="EC" id="3.6.4.13"/>
    </reaction>
</comment>
<evidence type="ECO:0000313" key="13">
    <source>
        <dbReference type="EMBL" id="SSX25548.1"/>
    </source>
</evidence>
<dbReference type="VEuPathDB" id="VectorBase:CSON012439"/>
<dbReference type="SMART" id="SM00487">
    <property type="entry name" value="DEXDc"/>
    <property type="match status" value="1"/>
</dbReference>
<dbReference type="InterPro" id="IPR001650">
    <property type="entry name" value="Helicase_C-like"/>
</dbReference>
<dbReference type="PROSITE" id="PS51194">
    <property type="entry name" value="HELICASE_CTER"/>
    <property type="match status" value="1"/>
</dbReference>
<evidence type="ECO:0000256" key="3">
    <source>
        <dbReference type="ARBA" id="ARBA00022806"/>
    </source>
</evidence>
<evidence type="ECO:0000256" key="1">
    <source>
        <dbReference type="ARBA" id="ARBA00022741"/>
    </source>
</evidence>
<feature type="region of interest" description="Disordered" evidence="10">
    <location>
        <begin position="532"/>
        <end position="566"/>
    </location>
</feature>
<dbReference type="Pfam" id="PF13959">
    <property type="entry name" value="CTE_SPB4"/>
    <property type="match status" value="1"/>
</dbReference>
<evidence type="ECO:0000256" key="5">
    <source>
        <dbReference type="ARBA" id="ARBA00022884"/>
    </source>
</evidence>
<organism evidence="13">
    <name type="scientific">Culicoides sonorensis</name>
    <name type="common">Biting midge</name>
    <dbReference type="NCBI Taxonomy" id="179676"/>
    <lineage>
        <taxon>Eukaryota</taxon>
        <taxon>Metazoa</taxon>
        <taxon>Ecdysozoa</taxon>
        <taxon>Arthropoda</taxon>
        <taxon>Hexapoda</taxon>
        <taxon>Insecta</taxon>
        <taxon>Pterygota</taxon>
        <taxon>Neoptera</taxon>
        <taxon>Endopterygota</taxon>
        <taxon>Diptera</taxon>
        <taxon>Nematocera</taxon>
        <taxon>Chironomoidea</taxon>
        <taxon>Ceratopogonidae</taxon>
        <taxon>Ceratopogoninae</taxon>
        <taxon>Culicoides</taxon>
        <taxon>Monoculicoides</taxon>
    </lineage>
</organism>
<dbReference type="GO" id="GO:0003723">
    <property type="term" value="F:RNA binding"/>
    <property type="evidence" value="ECO:0007669"/>
    <property type="project" value="UniProtKB-UniRule"/>
</dbReference>
<dbReference type="AlphaFoldDB" id="A0A336MHP8"/>
<evidence type="ECO:0000256" key="6">
    <source>
        <dbReference type="ARBA" id="ARBA00038002"/>
    </source>
</evidence>
<feature type="domain" description="Helicase ATP-binding" evidence="11">
    <location>
        <begin position="39"/>
        <end position="223"/>
    </location>
</feature>